<dbReference type="Gene3D" id="3.30.2350.10">
    <property type="entry name" value="Pseudouridine synthase"/>
    <property type="match status" value="1"/>
</dbReference>
<evidence type="ECO:0000256" key="2">
    <source>
        <dbReference type="ARBA" id="ARBA00005642"/>
    </source>
</evidence>
<evidence type="ECO:0000256" key="5">
    <source>
        <dbReference type="HAMAP-Rule" id="MF_01080"/>
    </source>
</evidence>
<comment type="catalytic activity">
    <reaction evidence="1 5">
        <text>uridine(55) in tRNA = pseudouridine(55) in tRNA</text>
        <dbReference type="Rhea" id="RHEA:42532"/>
        <dbReference type="Rhea" id="RHEA-COMP:10101"/>
        <dbReference type="Rhea" id="RHEA-COMP:10102"/>
        <dbReference type="ChEBI" id="CHEBI:65314"/>
        <dbReference type="ChEBI" id="CHEBI:65315"/>
        <dbReference type="EC" id="5.4.99.25"/>
    </reaction>
</comment>
<feature type="domain" description="tRNA pseudouridylate synthase B C-terminal" evidence="7">
    <location>
        <begin position="177"/>
        <end position="220"/>
    </location>
</feature>
<dbReference type="CDD" id="cd02573">
    <property type="entry name" value="PseudoU_synth_EcTruB"/>
    <property type="match status" value="1"/>
</dbReference>
<keyword evidence="9" id="KW-1185">Reference proteome</keyword>
<dbReference type="InterPro" id="IPR002501">
    <property type="entry name" value="PsdUridine_synth_N"/>
</dbReference>
<dbReference type="InterPro" id="IPR020103">
    <property type="entry name" value="PsdUridine_synth_cat_dom_sf"/>
</dbReference>
<evidence type="ECO:0000259" key="6">
    <source>
        <dbReference type="Pfam" id="PF01509"/>
    </source>
</evidence>
<dbReference type="PANTHER" id="PTHR13767:SF2">
    <property type="entry name" value="PSEUDOURIDYLATE SYNTHASE TRUB1"/>
    <property type="match status" value="1"/>
</dbReference>
<dbReference type="InterPro" id="IPR014780">
    <property type="entry name" value="tRNA_psdUridine_synth_TruB"/>
</dbReference>
<evidence type="ECO:0000256" key="4">
    <source>
        <dbReference type="ARBA" id="ARBA00023235"/>
    </source>
</evidence>
<evidence type="ECO:0000256" key="1">
    <source>
        <dbReference type="ARBA" id="ARBA00000385"/>
    </source>
</evidence>
<reference evidence="8" key="1">
    <citation type="submission" date="2021-12" db="EMBL/GenBank/DDBJ databases">
        <title>Alicyclobacillaceae gen. nov., sp. nov., isolated from chalcocite enrichment system.</title>
        <authorList>
            <person name="Jiang Z."/>
        </authorList>
    </citation>
    <scope>NUCLEOTIDE SEQUENCE</scope>
    <source>
        <strain evidence="8">MYW30-H2</strain>
    </source>
</reference>
<dbReference type="GO" id="GO:0160148">
    <property type="term" value="F:tRNA pseudouridine(55) synthase activity"/>
    <property type="evidence" value="ECO:0007669"/>
    <property type="project" value="UniProtKB-EC"/>
</dbReference>
<feature type="domain" description="Pseudouridine synthase II N-terminal" evidence="6">
    <location>
        <begin position="24"/>
        <end position="176"/>
    </location>
</feature>
<gene>
    <name evidence="5 8" type="primary">truB</name>
    <name evidence="8" type="ORF">LSG31_16025</name>
</gene>
<dbReference type="RefSeq" id="WP_347436083.1">
    <property type="nucleotide sequence ID" value="NZ_CP089291.1"/>
</dbReference>
<accession>A0ABY4CFU2</accession>
<dbReference type="InterPro" id="IPR032819">
    <property type="entry name" value="TruB_C"/>
</dbReference>
<dbReference type="SUPFAM" id="SSF55120">
    <property type="entry name" value="Pseudouridine synthase"/>
    <property type="match status" value="1"/>
</dbReference>
<feature type="active site" description="Nucleophile" evidence="5">
    <location>
        <position position="39"/>
    </location>
</feature>
<dbReference type="PANTHER" id="PTHR13767">
    <property type="entry name" value="TRNA-PSEUDOURIDINE SYNTHASE"/>
    <property type="match status" value="1"/>
</dbReference>
<dbReference type="EMBL" id="CP089291">
    <property type="protein sequence ID" value="UOF89396.1"/>
    <property type="molecule type" value="Genomic_DNA"/>
</dbReference>
<dbReference type="Proteomes" id="UP000830167">
    <property type="component" value="Chromosome"/>
</dbReference>
<dbReference type="HAMAP" id="MF_01080">
    <property type="entry name" value="TruB_bact"/>
    <property type="match status" value="1"/>
</dbReference>
<comment type="function">
    <text evidence="5">Responsible for synthesis of pseudouridine from uracil-55 in the psi GC loop of transfer RNAs.</text>
</comment>
<protein>
    <recommendedName>
        <fullName evidence="5">tRNA pseudouridine synthase B</fullName>
        <ecNumber evidence="5">5.4.99.25</ecNumber>
    </recommendedName>
    <alternativeName>
        <fullName evidence="5">tRNA pseudouridine(55) synthase</fullName>
        <shortName evidence="5">Psi55 synthase</shortName>
    </alternativeName>
    <alternativeName>
        <fullName evidence="5">tRNA pseudouridylate synthase</fullName>
    </alternativeName>
    <alternativeName>
        <fullName evidence="5">tRNA-uridine isomerase</fullName>
    </alternativeName>
</protein>
<evidence type="ECO:0000313" key="8">
    <source>
        <dbReference type="EMBL" id="UOF89396.1"/>
    </source>
</evidence>
<organism evidence="8 9">
    <name type="scientific">Fodinisporobacter ferrooxydans</name>
    <dbReference type="NCBI Taxonomy" id="2901836"/>
    <lineage>
        <taxon>Bacteria</taxon>
        <taxon>Bacillati</taxon>
        <taxon>Bacillota</taxon>
        <taxon>Bacilli</taxon>
        <taxon>Bacillales</taxon>
        <taxon>Alicyclobacillaceae</taxon>
        <taxon>Fodinisporobacter</taxon>
    </lineage>
</organism>
<evidence type="ECO:0000313" key="9">
    <source>
        <dbReference type="Proteomes" id="UP000830167"/>
    </source>
</evidence>
<dbReference type="NCBIfam" id="TIGR00431">
    <property type="entry name" value="TruB"/>
    <property type="match status" value="1"/>
</dbReference>
<keyword evidence="3 5" id="KW-0819">tRNA processing</keyword>
<name>A0ABY4CFU2_9BACL</name>
<evidence type="ECO:0000256" key="3">
    <source>
        <dbReference type="ARBA" id="ARBA00022694"/>
    </source>
</evidence>
<proteinExistence type="inferred from homology"/>
<evidence type="ECO:0000259" key="7">
    <source>
        <dbReference type="Pfam" id="PF16198"/>
    </source>
</evidence>
<dbReference type="Pfam" id="PF16198">
    <property type="entry name" value="TruB_C_2"/>
    <property type="match status" value="1"/>
</dbReference>
<keyword evidence="4 5" id="KW-0413">Isomerase</keyword>
<dbReference type="Pfam" id="PF01509">
    <property type="entry name" value="TruB_N"/>
    <property type="match status" value="1"/>
</dbReference>
<comment type="similarity">
    <text evidence="2 5">Belongs to the pseudouridine synthase TruB family. Type 1 subfamily.</text>
</comment>
<sequence length="306" mass="34116">MRSGIVIIHKEKGMTSHQVVGQVRRILHERKIGHSGTLDPDVTGVLPLCIGQATRLIEYIQDQDKSYRAEMTLGYSTATQDASGELVAQGSPDGITEEHVQHAFEHFQGWIWQTPPAYSALKVQGKRAYELARAGEEVHLQKRRVHIYEIKLVSFQTSNDEVKVLFDVTCSKGTYIRTICHDIGAWLGCPAHMSGLVRTRSGPFSLGEAYTLAEVQSAMNEGDIGRVIRAPRAAVAHLPVWQVSEGLEKRMRSGQSISLAPLQLHRRWPQDCLIQVVSHTDDLIAIYRIAHNEHGSDVAKPEKVFS</sequence>
<dbReference type="EC" id="5.4.99.25" evidence="5"/>